<evidence type="ECO:0000313" key="2">
    <source>
        <dbReference type="EMBL" id="CAI9120629.1"/>
    </source>
</evidence>
<proteinExistence type="predicted"/>
<keyword evidence="1" id="KW-1133">Transmembrane helix</keyword>
<reference evidence="2" key="1">
    <citation type="submission" date="2023-03" db="EMBL/GenBank/DDBJ databases">
        <authorList>
            <person name="Cleenwerck I."/>
        </authorList>
    </citation>
    <scope>NUCLEOTIDE SEQUENCE</scope>
    <source>
        <strain evidence="2">LMG 32879</strain>
    </source>
</reference>
<feature type="transmembrane region" description="Helical" evidence="1">
    <location>
        <begin position="203"/>
        <end position="224"/>
    </location>
</feature>
<accession>A0AA35XWA3</accession>
<feature type="transmembrane region" description="Helical" evidence="1">
    <location>
        <begin position="69"/>
        <end position="87"/>
    </location>
</feature>
<evidence type="ECO:0000256" key="1">
    <source>
        <dbReference type="SAM" id="Phobius"/>
    </source>
</evidence>
<dbReference type="AlphaFoldDB" id="A0AA35XWA3"/>
<sequence>MKRVLGIFFVFVVLVGSVLLAEVSEYSSNPNGDGHNHAGGIMTVTFLLWMQLAFLIFIPKHRPGQAKALVYSFVVPLAACVILSIAAHELRIHQSAMASNALKALLWTENFFSEPVEEFELLTSGYVALLCFESLILCVLSVYGIASRTAFPFAFLLKATAVLIAKGFVALSGFMVGAVIMMICFPEFQDWHTNVDIFSVSSLMIQAVAIGGIGAFVENCMLFVEADAISRMAERLFPLSSPTSRKLDEQIGRLLRPVFVFVARRISQPIYSWSIRNNRRSSTTDSP</sequence>
<protein>
    <submittedName>
        <fullName evidence="2">Uncharacterized protein</fullName>
    </submittedName>
</protein>
<organism evidence="2 3">
    <name type="scientific">Brytella acorum</name>
    <dbReference type="NCBI Taxonomy" id="2959299"/>
    <lineage>
        <taxon>Bacteria</taxon>
        <taxon>Pseudomonadati</taxon>
        <taxon>Pseudomonadota</taxon>
        <taxon>Alphaproteobacteria</taxon>
        <taxon>Acetobacterales</taxon>
        <taxon>Acetobacteraceae</taxon>
        <taxon>Brytella</taxon>
    </lineage>
</organism>
<name>A0AA35XWA3_9PROT</name>
<keyword evidence="3" id="KW-1185">Reference proteome</keyword>
<feature type="transmembrane region" description="Helical" evidence="1">
    <location>
        <begin position="121"/>
        <end position="143"/>
    </location>
</feature>
<evidence type="ECO:0000313" key="3">
    <source>
        <dbReference type="Proteomes" id="UP001176960"/>
    </source>
</evidence>
<comment type="caution">
    <text evidence="2">The sequence shown here is derived from an EMBL/GenBank/DDBJ whole genome shotgun (WGS) entry which is preliminary data.</text>
</comment>
<dbReference type="Proteomes" id="UP001176960">
    <property type="component" value="Unassembled WGS sequence"/>
</dbReference>
<dbReference type="EMBL" id="CATKSH010000007">
    <property type="protein sequence ID" value="CAI9120629.1"/>
    <property type="molecule type" value="Genomic_DNA"/>
</dbReference>
<keyword evidence="1" id="KW-0472">Membrane</keyword>
<feature type="transmembrane region" description="Helical" evidence="1">
    <location>
        <begin position="36"/>
        <end position="57"/>
    </location>
</feature>
<feature type="transmembrane region" description="Helical" evidence="1">
    <location>
        <begin position="155"/>
        <end position="183"/>
    </location>
</feature>
<dbReference type="RefSeq" id="WP_289841306.1">
    <property type="nucleotide sequence ID" value="NZ_CATKSH010000007.1"/>
</dbReference>
<keyword evidence="1" id="KW-0812">Transmembrane</keyword>
<gene>
    <name evidence="2" type="ORF">LMG32879_001466</name>
</gene>